<evidence type="ECO:0000259" key="1">
    <source>
        <dbReference type="Pfam" id="PF11971"/>
    </source>
</evidence>
<dbReference type="InterPro" id="IPR022613">
    <property type="entry name" value="CH_CAMSAP_2"/>
</dbReference>
<dbReference type="GO" id="GO:0031122">
    <property type="term" value="P:cytoplasmic microtubule organization"/>
    <property type="evidence" value="ECO:0007669"/>
    <property type="project" value="TreeGrafter"/>
</dbReference>
<sequence>MEASNKVNRWLNLPDVGEIRDLCDGVGICALFALYCSNDLKVEEISVPEPGDTLTIYDSITNHSLVQKLCDDLFPEPIYHLCVTDFLYIHGCMKQNILCFLVDLFVHLEINPILRVNRLTHVPIRVEL</sequence>
<dbReference type="GO" id="GO:0005516">
    <property type="term" value="F:calmodulin binding"/>
    <property type="evidence" value="ECO:0007669"/>
    <property type="project" value="InterPro"/>
</dbReference>
<keyword evidence="3" id="KW-1185">Reference proteome</keyword>
<gene>
    <name evidence="2" type="ORF">Ocin01_08613</name>
</gene>
<dbReference type="GO" id="GO:0036449">
    <property type="term" value="C:microtubule minus-end"/>
    <property type="evidence" value="ECO:0007669"/>
    <property type="project" value="TreeGrafter"/>
</dbReference>
<name>A0A1D2MZI6_ORCCI</name>
<dbReference type="Proteomes" id="UP000094527">
    <property type="component" value="Unassembled WGS sequence"/>
</dbReference>
<proteinExistence type="predicted"/>
<dbReference type="Pfam" id="PF11971">
    <property type="entry name" value="CAMSAP_CH"/>
    <property type="match status" value="1"/>
</dbReference>
<dbReference type="GO" id="GO:0007026">
    <property type="term" value="P:negative regulation of microtubule depolymerization"/>
    <property type="evidence" value="ECO:0007669"/>
    <property type="project" value="TreeGrafter"/>
</dbReference>
<comment type="caution">
    <text evidence="2">The sequence shown here is derived from an EMBL/GenBank/DDBJ whole genome shotgun (WGS) entry which is preliminary data.</text>
</comment>
<dbReference type="PANTHER" id="PTHR21595">
    <property type="entry name" value="PATRONIN"/>
    <property type="match status" value="1"/>
</dbReference>
<dbReference type="EMBL" id="LJIJ01000385">
    <property type="protein sequence ID" value="ODM98065.1"/>
    <property type="molecule type" value="Genomic_DNA"/>
</dbReference>
<dbReference type="AlphaFoldDB" id="A0A1D2MZI6"/>
<dbReference type="STRING" id="48709.A0A1D2MZI6"/>
<dbReference type="GO" id="GO:0051011">
    <property type="term" value="F:microtubule minus-end binding"/>
    <property type="evidence" value="ECO:0007669"/>
    <property type="project" value="TreeGrafter"/>
</dbReference>
<dbReference type="InterPro" id="IPR032940">
    <property type="entry name" value="CAMSAP"/>
</dbReference>
<evidence type="ECO:0000313" key="3">
    <source>
        <dbReference type="Proteomes" id="UP000094527"/>
    </source>
</evidence>
<dbReference type="OrthoDB" id="2125658at2759"/>
<accession>A0A1D2MZI6</accession>
<dbReference type="PANTHER" id="PTHR21595:SF0">
    <property type="entry name" value="PATRONIN"/>
    <property type="match status" value="1"/>
</dbReference>
<reference evidence="2 3" key="1">
    <citation type="journal article" date="2016" name="Genome Biol. Evol.">
        <title>Gene Family Evolution Reflects Adaptation to Soil Environmental Stressors in the Genome of the Collembolan Orchesella cincta.</title>
        <authorList>
            <person name="Faddeeva-Vakhrusheva A."/>
            <person name="Derks M.F."/>
            <person name="Anvar S.Y."/>
            <person name="Agamennone V."/>
            <person name="Suring W."/>
            <person name="Smit S."/>
            <person name="van Straalen N.M."/>
            <person name="Roelofs D."/>
        </authorList>
    </citation>
    <scope>NUCLEOTIDE SEQUENCE [LARGE SCALE GENOMIC DNA]</scope>
    <source>
        <tissue evidence="2">Mixed pool</tissue>
    </source>
</reference>
<protein>
    <submittedName>
        <fullName evidence="2">Calmodulin-regulated spectrin-associated protein 3</fullName>
    </submittedName>
</protein>
<feature type="domain" description="CASAMP second calponin-homology" evidence="1">
    <location>
        <begin position="13"/>
        <end position="89"/>
    </location>
</feature>
<evidence type="ECO:0000313" key="2">
    <source>
        <dbReference type="EMBL" id="ODM98065.1"/>
    </source>
</evidence>
<organism evidence="2 3">
    <name type="scientific">Orchesella cincta</name>
    <name type="common">Springtail</name>
    <name type="synonym">Podura cincta</name>
    <dbReference type="NCBI Taxonomy" id="48709"/>
    <lineage>
        <taxon>Eukaryota</taxon>
        <taxon>Metazoa</taxon>
        <taxon>Ecdysozoa</taxon>
        <taxon>Arthropoda</taxon>
        <taxon>Hexapoda</taxon>
        <taxon>Collembola</taxon>
        <taxon>Entomobryomorpha</taxon>
        <taxon>Entomobryoidea</taxon>
        <taxon>Orchesellidae</taxon>
        <taxon>Orchesellinae</taxon>
        <taxon>Orchesella</taxon>
    </lineage>
</organism>